<dbReference type="Pfam" id="PF08544">
    <property type="entry name" value="GHMP_kinases_C"/>
    <property type="match status" value="1"/>
</dbReference>
<feature type="domain" description="GHMP kinase C-terminal" evidence="6">
    <location>
        <begin position="233"/>
        <end position="309"/>
    </location>
</feature>
<reference evidence="7" key="2">
    <citation type="submission" date="2022-09" db="EMBL/GenBank/DDBJ databases">
        <authorList>
            <person name="Sun Q."/>
            <person name="Ohkuma M."/>
        </authorList>
    </citation>
    <scope>NUCLEOTIDE SEQUENCE</scope>
    <source>
        <strain evidence="7">JCM 13583</strain>
    </source>
</reference>
<keyword evidence="1" id="KW-0808">Transferase</keyword>
<evidence type="ECO:0000313" key="8">
    <source>
        <dbReference type="Proteomes" id="UP000632195"/>
    </source>
</evidence>
<evidence type="ECO:0000256" key="3">
    <source>
        <dbReference type="ARBA" id="ARBA00022777"/>
    </source>
</evidence>
<dbReference type="PANTHER" id="PTHR10457:SF9">
    <property type="entry name" value="D-GLYCERO-ALPHA-D-MANNO-HEPTOSE 7-PHOSPHATE KINASE"/>
    <property type="match status" value="1"/>
</dbReference>
<dbReference type="Pfam" id="PF00288">
    <property type="entry name" value="GHMP_kinases_N"/>
    <property type="match status" value="1"/>
</dbReference>
<comment type="caution">
    <text evidence="7">The sequence shown here is derived from an EMBL/GenBank/DDBJ whole genome shotgun (WGS) entry which is preliminary data.</text>
</comment>
<evidence type="ECO:0000313" key="7">
    <source>
        <dbReference type="EMBL" id="GGM71748.1"/>
    </source>
</evidence>
<dbReference type="InterPro" id="IPR013750">
    <property type="entry name" value="GHMP_kinase_C_dom"/>
</dbReference>
<dbReference type="GO" id="GO:0006012">
    <property type="term" value="P:galactose metabolic process"/>
    <property type="evidence" value="ECO:0007669"/>
    <property type="project" value="TreeGrafter"/>
</dbReference>
<dbReference type="GO" id="GO:0004335">
    <property type="term" value="F:galactokinase activity"/>
    <property type="evidence" value="ECO:0007669"/>
    <property type="project" value="TreeGrafter"/>
</dbReference>
<evidence type="ECO:0000256" key="4">
    <source>
        <dbReference type="ARBA" id="ARBA00022840"/>
    </source>
</evidence>
<keyword evidence="4" id="KW-0067">ATP-binding</keyword>
<dbReference type="SUPFAM" id="SSF54211">
    <property type="entry name" value="Ribosomal protein S5 domain 2-like"/>
    <property type="match status" value="1"/>
</dbReference>
<feature type="domain" description="GHMP kinase N-terminal" evidence="5">
    <location>
        <begin position="79"/>
        <end position="159"/>
    </location>
</feature>
<name>A0AA37F9T8_9ARCH</name>
<dbReference type="Gene3D" id="3.30.230.120">
    <property type="match status" value="1"/>
</dbReference>
<keyword evidence="2" id="KW-0547">Nucleotide-binding</keyword>
<sequence>MSSTITSYSPFRITFGGGGTDIEPFISTHGGFVVNATIDRGVRVSYKDDGHSLEISSRDLLRSYIVGANEHTEVLDRMVELLEVNGVKRGRILLNGDVPPGSGLGSSSALITATLRLIGELRGAVDPPGKMAEEAYDIEMNRFGVTLGRQDPYAIAIGGFKGMAFRGKEFTVHPIQVGSRIFSEIDGGTILVYTGKTRESTEALKDQVQASRSGDMETIGNLERMKDVAEKMLHSALSGDLDGFYSLVNAAWEIKKRLGSRVTSERVERIIGTALSSGARAARLMGGGRDGFVLVLCRPGDVDRIQSRLMSESEFVFRVSLDPQGTRILR</sequence>
<keyword evidence="8" id="KW-1185">Reference proteome</keyword>
<dbReference type="EMBL" id="BMNY01000001">
    <property type="protein sequence ID" value="GGM71748.1"/>
    <property type="molecule type" value="Genomic_DNA"/>
</dbReference>
<dbReference type="PROSITE" id="PS00627">
    <property type="entry name" value="GHMP_KINASES_ATP"/>
    <property type="match status" value="1"/>
</dbReference>
<accession>A0AA37F9T8</accession>
<evidence type="ECO:0000259" key="6">
    <source>
        <dbReference type="Pfam" id="PF08544"/>
    </source>
</evidence>
<dbReference type="RefSeq" id="WP_229657478.1">
    <property type="nucleotide sequence ID" value="NZ_BMNY01000001.1"/>
</dbReference>
<evidence type="ECO:0000259" key="5">
    <source>
        <dbReference type="Pfam" id="PF00288"/>
    </source>
</evidence>
<keyword evidence="3 7" id="KW-0418">Kinase</keyword>
<dbReference type="PANTHER" id="PTHR10457">
    <property type="entry name" value="MEVALONATE KINASE/GALACTOKINASE"/>
    <property type="match status" value="1"/>
</dbReference>
<dbReference type="InterPro" id="IPR006203">
    <property type="entry name" value="GHMP_knse_ATP-bd_CS"/>
</dbReference>
<dbReference type="InterPro" id="IPR020568">
    <property type="entry name" value="Ribosomal_Su5_D2-typ_SF"/>
</dbReference>
<dbReference type="PRINTS" id="PR00960">
    <property type="entry name" value="LMBPPROTEIN"/>
</dbReference>
<proteinExistence type="predicted"/>
<dbReference type="PIRSF" id="PIRSF036406">
    <property type="entry name" value="Hept_kin"/>
    <property type="match status" value="1"/>
</dbReference>
<dbReference type="SUPFAM" id="SSF55060">
    <property type="entry name" value="GHMP Kinase, C-terminal domain"/>
    <property type="match status" value="1"/>
</dbReference>
<dbReference type="GO" id="GO:0005829">
    <property type="term" value="C:cytosol"/>
    <property type="evidence" value="ECO:0007669"/>
    <property type="project" value="TreeGrafter"/>
</dbReference>
<gene>
    <name evidence="7" type="ORF">GCM10007108_07320</name>
</gene>
<evidence type="ECO:0000256" key="2">
    <source>
        <dbReference type="ARBA" id="ARBA00022741"/>
    </source>
</evidence>
<reference evidence="7" key="1">
    <citation type="journal article" date="2014" name="Int. J. Syst. Evol. Microbiol.">
        <title>Complete genome sequence of Corynebacterium casei LMG S-19264T (=DSM 44701T), isolated from a smear-ripened cheese.</title>
        <authorList>
            <consortium name="US DOE Joint Genome Institute (JGI-PGF)"/>
            <person name="Walter F."/>
            <person name="Albersmeier A."/>
            <person name="Kalinowski J."/>
            <person name="Ruckert C."/>
        </authorList>
    </citation>
    <scope>NUCLEOTIDE SEQUENCE</scope>
    <source>
        <strain evidence="7">JCM 13583</strain>
    </source>
</reference>
<dbReference type="InterPro" id="IPR001174">
    <property type="entry name" value="HddA/FKP"/>
</dbReference>
<dbReference type="InterPro" id="IPR036554">
    <property type="entry name" value="GHMP_kinase_C_sf"/>
</dbReference>
<dbReference type="Proteomes" id="UP000632195">
    <property type="component" value="Unassembled WGS sequence"/>
</dbReference>
<dbReference type="InterPro" id="IPR006204">
    <property type="entry name" value="GHMP_kinase_N_dom"/>
</dbReference>
<dbReference type="AlphaFoldDB" id="A0AA37F9T8"/>
<dbReference type="GO" id="GO:0005524">
    <property type="term" value="F:ATP binding"/>
    <property type="evidence" value="ECO:0007669"/>
    <property type="project" value="UniProtKB-KW"/>
</dbReference>
<evidence type="ECO:0000256" key="1">
    <source>
        <dbReference type="ARBA" id="ARBA00022679"/>
    </source>
</evidence>
<dbReference type="InterPro" id="IPR014606">
    <property type="entry name" value="Heptose_7-P_kinase"/>
</dbReference>
<organism evidence="7 8">
    <name type="scientific">Thermogymnomonas acidicola</name>
    <dbReference type="NCBI Taxonomy" id="399579"/>
    <lineage>
        <taxon>Archaea</taxon>
        <taxon>Methanobacteriati</taxon>
        <taxon>Thermoplasmatota</taxon>
        <taxon>Thermoplasmata</taxon>
        <taxon>Thermoplasmatales</taxon>
        <taxon>Thermogymnomonas</taxon>
    </lineage>
</organism>
<protein>
    <submittedName>
        <fullName evidence="7">GHMP kinase</fullName>
    </submittedName>
</protein>